<dbReference type="InParanoid" id="B9T6I7"/>
<proteinExistence type="predicted"/>
<gene>
    <name evidence="1" type="ORF">RCOM_0584400</name>
</gene>
<name>B9T6I7_RICCO</name>
<dbReference type="Proteomes" id="UP000008311">
    <property type="component" value="Unassembled WGS sequence"/>
</dbReference>
<sequence>MRKGGLPDICCNVFNSMLLLRLSFNKSSNLVLFYPQLLWGAKAWATFNPGTPPPLTYSWLAFLPCYECSLPSPTHFPLFSFLASIIVLSSFDREW</sequence>
<keyword evidence="2" id="KW-1185">Reference proteome</keyword>
<protein>
    <submittedName>
        <fullName evidence="1">Uncharacterized protein</fullName>
    </submittedName>
</protein>
<organism evidence="1 2">
    <name type="scientific">Ricinus communis</name>
    <name type="common">Castor bean</name>
    <dbReference type="NCBI Taxonomy" id="3988"/>
    <lineage>
        <taxon>Eukaryota</taxon>
        <taxon>Viridiplantae</taxon>
        <taxon>Streptophyta</taxon>
        <taxon>Embryophyta</taxon>
        <taxon>Tracheophyta</taxon>
        <taxon>Spermatophyta</taxon>
        <taxon>Magnoliopsida</taxon>
        <taxon>eudicotyledons</taxon>
        <taxon>Gunneridae</taxon>
        <taxon>Pentapetalae</taxon>
        <taxon>rosids</taxon>
        <taxon>fabids</taxon>
        <taxon>Malpighiales</taxon>
        <taxon>Euphorbiaceae</taxon>
        <taxon>Acalyphoideae</taxon>
        <taxon>Acalypheae</taxon>
        <taxon>Ricinus</taxon>
    </lineage>
</organism>
<evidence type="ECO:0000313" key="2">
    <source>
        <dbReference type="Proteomes" id="UP000008311"/>
    </source>
</evidence>
<dbReference type="AlphaFoldDB" id="B9T6I7"/>
<reference evidence="2" key="1">
    <citation type="journal article" date="2010" name="Nat. Biotechnol.">
        <title>Draft genome sequence of the oilseed species Ricinus communis.</title>
        <authorList>
            <person name="Chan A.P."/>
            <person name="Crabtree J."/>
            <person name="Zhao Q."/>
            <person name="Lorenzi H."/>
            <person name="Orvis J."/>
            <person name="Puiu D."/>
            <person name="Melake-Berhan A."/>
            <person name="Jones K.M."/>
            <person name="Redman J."/>
            <person name="Chen G."/>
            <person name="Cahoon E.B."/>
            <person name="Gedil M."/>
            <person name="Stanke M."/>
            <person name="Haas B.J."/>
            <person name="Wortman J.R."/>
            <person name="Fraser-Liggett C.M."/>
            <person name="Ravel J."/>
            <person name="Rabinowicz P.D."/>
        </authorList>
    </citation>
    <scope>NUCLEOTIDE SEQUENCE [LARGE SCALE GENOMIC DNA]</scope>
    <source>
        <strain evidence="2">cv. Hale</strain>
    </source>
</reference>
<dbReference type="EMBL" id="EQ974612">
    <property type="protein sequence ID" value="EEF28531.1"/>
    <property type="molecule type" value="Genomic_DNA"/>
</dbReference>
<evidence type="ECO:0000313" key="1">
    <source>
        <dbReference type="EMBL" id="EEF28531.1"/>
    </source>
</evidence>
<accession>B9T6I7</accession>